<evidence type="ECO:0000313" key="1">
    <source>
        <dbReference type="EMBL" id="PTE15382.1"/>
    </source>
</evidence>
<evidence type="ECO:0000313" key="2">
    <source>
        <dbReference type="Proteomes" id="UP000241362"/>
    </source>
</evidence>
<comment type="caution">
    <text evidence="1">The sequence shown here is derived from an EMBL/GenBank/DDBJ whole genome shotgun (WGS) entry which is preliminary data.</text>
</comment>
<dbReference type="SUPFAM" id="SSF53756">
    <property type="entry name" value="UDP-Glycosyltransferase/glycogen phosphorylase"/>
    <property type="match status" value="1"/>
</dbReference>
<organism evidence="1 2">
    <name type="scientific">Fuscovulum blasticum DSM 2131</name>
    <dbReference type="NCBI Taxonomy" id="1188250"/>
    <lineage>
        <taxon>Bacteria</taxon>
        <taxon>Pseudomonadati</taxon>
        <taxon>Pseudomonadota</taxon>
        <taxon>Alphaproteobacteria</taxon>
        <taxon>Rhodobacterales</taxon>
        <taxon>Paracoccaceae</taxon>
        <taxon>Pseudogemmobacter</taxon>
    </lineage>
</organism>
<protein>
    <recommendedName>
        <fullName evidence="3">Glycosyltransferase family 1 protein</fullName>
    </recommendedName>
</protein>
<dbReference type="Proteomes" id="UP000241362">
    <property type="component" value="Unassembled WGS sequence"/>
</dbReference>
<evidence type="ECO:0008006" key="3">
    <source>
        <dbReference type="Google" id="ProtNLM"/>
    </source>
</evidence>
<proteinExistence type="predicted"/>
<sequence>MRKPILFDITMPLPHAVDPFTTGIGRVERAWLALLASAPEPAYFFLEHRGTVSVLGPGAGQVLANWIARRDPADLPPLSRLLLRLGRTRAALRFAVMRHALLRRVPAGENDRLLPGLRRLFPAGAWFLGVSHRPMPEARFRTFRAAGVKTAILIHDTLPLDHPEWHFEDSTAAAALVRETLRDADLILCNSAVTRADYLRNARMLAPNLPPPPAVVAHLGLHDRPAVPPGPLPPGIAPDRPLFMALGTIQPRKNLGLLVEAWDRMATRIPPQHLPQLVIAGSWGWKVEELRARLDRSPLRGTAIHVLDRPDDATVQALLRAVNALLMPSFAEGYGLPLMEVARDGIPVIASDLPVYREIAGTYPAYCPPDAPEDWITRILSFTGPPRRLAPPPIPTWQAHFATVRAAMDAT</sequence>
<dbReference type="RefSeq" id="WP_107672631.1">
    <property type="nucleotide sequence ID" value="NZ_PZKE01000004.1"/>
</dbReference>
<name>A0A2T4JBV2_FUSBL</name>
<keyword evidence="2" id="KW-1185">Reference proteome</keyword>
<dbReference type="PANTHER" id="PTHR46401">
    <property type="entry name" value="GLYCOSYLTRANSFERASE WBBK-RELATED"/>
    <property type="match status" value="1"/>
</dbReference>
<dbReference type="Gene3D" id="3.40.50.2000">
    <property type="entry name" value="Glycogen Phosphorylase B"/>
    <property type="match status" value="1"/>
</dbReference>
<reference evidence="1 2" key="1">
    <citation type="submission" date="2018-03" db="EMBL/GenBank/DDBJ databases">
        <title>Rhodobacter blasticus.</title>
        <authorList>
            <person name="Meyer T.E."/>
            <person name="Miller S."/>
            <person name="Lodha T."/>
            <person name="Gandham S."/>
            <person name="Chintalapati S."/>
            <person name="Chintalapati V.R."/>
        </authorList>
    </citation>
    <scope>NUCLEOTIDE SEQUENCE [LARGE SCALE GENOMIC DNA]</scope>
    <source>
        <strain evidence="1 2">DSM 2131</strain>
    </source>
</reference>
<accession>A0A2T4JBV2</accession>
<gene>
    <name evidence="1" type="ORF">C5F44_06175</name>
</gene>
<dbReference type="EMBL" id="PZKE01000004">
    <property type="protein sequence ID" value="PTE15382.1"/>
    <property type="molecule type" value="Genomic_DNA"/>
</dbReference>
<dbReference type="PANTHER" id="PTHR46401:SF9">
    <property type="entry name" value="MANNOSYLTRANSFERASE A"/>
    <property type="match status" value="1"/>
</dbReference>
<dbReference type="GO" id="GO:0016757">
    <property type="term" value="F:glycosyltransferase activity"/>
    <property type="evidence" value="ECO:0007669"/>
    <property type="project" value="TreeGrafter"/>
</dbReference>
<dbReference type="Pfam" id="PF13692">
    <property type="entry name" value="Glyco_trans_1_4"/>
    <property type="match status" value="1"/>
</dbReference>
<dbReference type="AlphaFoldDB" id="A0A2T4JBV2"/>